<sequence length="73" mass="8120">MSDDRGLIHIHNMTPPMAIECAMCPAIGDWLHCVPYYCGPVADGCSEGGYRAVCPACHDRWARWNDSLKYYGA</sequence>
<dbReference type="EMBL" id="WOEZ01000185">
    <property type="protein sequence ID" value="NPT59038.1"/>
    <property type="molecule type" value="Genomic_DNA"/>
</dbReference>
<proteinExistence type="predicted"/>
<comment type="caution">
    <text evidence="1">The sequence shown here is derived from an EMBL/GenBank/DDBJ whole genome shotgun (WGS) entry which is preliminary data.</text>
</comment>
<reference evidence="1 2" key="1">
    <citation type="submission" date="2019-11" db="EMBL/GenBank/DDBJ databases">
        <title>Metabolism of dissolved organic matter in forest soils.</title>
        <authorList>
            <person name="Cyle K.T."/>
            <person name="Wilhelm R.C."/>
            <person name="Martinez C.E."/>
        </authorList>
    </citation>
    <scope>NUCLEOTIDE SEQUENCE [LARGE SCALE GENOMIC DNA]</scope>
    <source>
        <strain evidence="1 2">5N</strain>
    </source>
</reference>
<dbReference type="Proteomes" id="UP000655523">
    <property type="component" value="Unassembled WGS sequence"/>
</dbReference>
<accession>A0A972SKG1</accession>
<dbReference type="AlphaFoldDB" id="A0A972SKG1"/>
<organism evidence="1 2">
    <name type="scientific">Paraburkholderia elongata</name>
    <dbReference type="NCBI Taxonomy" id="2675747"/>
    <lineage>
        <taxon>Bacteria</taxon>
        <taxon>Pseudomonadati</taxon>
        <taxon>Pseudomonadota</taxon>
        <taxon>Betaproteobacteria</taxon>
        <taxon>Burkholderiales</taxon>
        <taxon>Burkholderiaceae</taxon>
        <taxon>Paraburkholderia</taxon>
    </lineage>
</organism>
<evidence type="ECO:0000313" key="2">
    <source>
        <dbReference type="Proteomes" id="UP000655523"/>
    </source>
</evidence>
<keyword evidence="2" id="KW-1185">Reference proteome</keyword>
<protein>
    <submittedName>
        <fullName evidence="1">Uncharacterized protein</fullName>
    </submittedName>
</protein>
<gene>
    <name evidence="1" type="ORF">GNZ13_31885</name>
</gene>
<name>A0A972SKG1_9BURK</name>
<evidence type="ECO:0000313" key="1">
    <source>
        <dbReference type="EMBL" id="NPT59038.1"/>
    </source>
</evidence>